<reference evidence="7" key="1">
    <citation type="submission" date="2022-01" db="EMBL/GenBank/DDBJ databases">
        <authorList>
            <person name="King R."/>
        </authorList>
    </citation>
    <scope>NUCLEOTIDE SEQUENCE</scope>
</reference>
<accession>A0A9P0CGH5</accession>
<name>A0A9P0CGH5_9CUCU</name>
<dbReference type="SUPFAM" id="SSF57997">
    <property type="entry name" value="Tropomyosin"/>
    <property type="match status" value="1"/>
</dbReference>
<dbReference type="Gene3D" id="1.10.287.1490">
    <property type="match status" value="1"/>
</dbReference>
<feature type="region of interest" description="Disordered" evidence="6">
    <location>
        <begin position="1233"/>
        <end position="1252"/>
    </location>
</feature>
<comment type="similarity">
    <text evidence="4">Belongs to the CEP135/TSGA10 family.</text>
</comment>
<protein>
    <recommendedName>
        <fullName evidence="9">Centrosomal protein of 135 kDa</fullName>
    </recommendedName>
</protein>
<evidence type="ECO:0000256" key="5">
    <source>
        <dbReference type="SAM" id="Coils"/>
    </source>
</evidence>
<evidence type="ECO:0000256" key="2">
    <source>
        <dbReference type="ARBA" id="ARBA00022490"/>
    </source>
</evidence>
<evidence type="ECO:0000256" key="1">
    <source>
        <dbReference type="ARBA" id="ARBA00004114"/>
    </source>
</evidence>
<feature type="compositionally biased region" description="Basic and acidic residues" evidence="6">
    <location>
        <begin position="1437"/>
        <end position="1446"/>
    </location>
</feature>
<evidence type="ECO:0000256" key="4">
    <source>
        <dbReference type="ARBA" id="ARBA00038123"/>
    </source>
</evidence>
<keyword evidence="3" id="KW-0206">Cytoskeleton</keyword>
<dbReference type="PANTHER" id="PTHR20544">
    <property type="entry name" value="CENTROSOMAL PROTEIN CEP135"/>
    <property type="match status" value="1"/>
</dbReference>
<feature type="coiled-coil region" evidence="5">
    <location>
        <begin position="782"/>
        <end position="1110"/>
    </location>
</feature>
<dbReference type="InterPro" id="IPR051877">
    <property type="entry name" value="Centriole_BasalBody_StrucProt"/>
</dbReference>
<feature type="compositionally biased region" description="Basic and acidic residues" evidence="6">
    <location>
        <begin position="1500"/>
        <end position="1512"/>
    </location>
</feature>
<organism evidence="7 8">
    <name type="scientific">Psylliodes chrysocephalus</name>
    <dbReference type="NCBI Taxonomy" id="3402493"/>
    <lineage>
        <taxon>Eukaryota</taxon>
        <taxon>Metazoa</taxon>
        <taxon>Ecdysozoa</taxon>
        <taxon>Arthropoda</taxon>
        <taxon>Hexapoda</taxon>
        <taxon>Insecta</taxon>
        <taxon>Pterygota</taxon>
        <taxon>Neoptera</taxon>
        <taxon>Endopterygota</taxon>
        <taxon>Coleoptera</taxon>
        <taxon>Polyphaga</taxon>
        <taxon>Cucujiformia</taxon>
        <taxon>Chrysomeloidea</taxon>
        <taxon>Chrysomelidae</taxon>
        <taxon>Galerucinae</taxon>
        <taxon>Alticini</taxon>
        <taxon>Psylliodes</taxon>
    </lineage>
</organism>
<sequence>MEKSFAQVRKELDDLGYTETLKPECLPLVRRLLGDLKITTESLRKYMKISQQALEERDNLKFGAEPYKCDNAKLIKECNELHLAFIKFKEQHEKVQRDLRGKVVSLESQLTDCGIEKQKLKLKVQELEQDLKGPAKRVPQLRPKSQITISKAKTDINKKAQAIMATSDSKMTKLSEDIRHLKDEQIQLLKNNDFLMLQLENRDQEIKRLASLLEGGRPTKAVVNDCCYKNIDNKFGTLQDEITSLKREKTALQNQLTESLSKQHEAMRRALSLAERNKNLEEELKDIDKIALSVEAECNTTVKSNFEKVTRLQDKVNESQIQIQNLEMSIYKLNIEKTELLTELDSVKLEKKKLQAILDSESDEKKRLTDRLNNFTIIEQDLNLEIDRLLRLSSDQKRRISELESDLTAEKRLFQETENTLRKHRPSSDTAAKTKSSSNIKHKSSCRKGLSARDDPESKIKTKREHSPPSKERSGGKGISYDLKMKSKCCCEAGGCIKWMKELLDKEIELRQEQATQQIDALRNEKEFYMKEYHKLLERPKSTPSSSDKSSKQRDDLLNRIKEKDQIIATLQDDLKNLTNEKYALTSRLEAQSREMSTTDFDDICTKTTCKRRNRELDVHREEVKHLERENNSLKSKIQSLSETSLFNEERMKKAFQEMEEHITRLENERRDLVISQGTNRSNVSHLEDECRILREKLQIAQKEANTQKANYEQLKILHDQINRALSDCQTQLLRAESETQSLQSKIGNTHREASGYEREVARLQGDVDVMKTQLTKIDKEKDELLNIVDDKTEKIDKLENELRDKKNKIGALEKEIKDLCRKIRTISEENCSNDSQLRAIKQEINLLQQDLDNERRCKEIAVQENRRLQDDMTSLSLDCKDARKELEISKRQVEDLKRQLQHYVAEVKRTEDLISQKELERTEILDQFRNLSQENNVLETTNHTLESEATQTRVQLSVALDHTSDLERKIDNLEAIIRSYEKQISELTCQVASMEMQMKQGTSSKERISEEIKHLKDLCVKLDNEKDEMKREIRNKEDQKMALERKMDLFTRENSELKRALDKDKDSQDGLERLLNEARQDLVEQRLLNEDLQNEISTLRGKVDELQERFSQTSFFNDDLELTSTACREKCGLDAIHEELIKTRIEREEAVKELSTKENVEEKVENEKEYCDDFELNEQNSEEEKIDDEKDCCCDNFELTEKLNEEKEKDCYCDDFEDDDSDKEKYSDDFEIDSLKHENSHQNYAESEKDKIENTDMIVNYCTSQITDDSSRRTYSATSIKSQNSESQPKEEHLIKDVKKRCDQKVQNLSLKESKALKNNPKSRQKSSESKKDRTKDSKSKVSLDSGRVPEKPMVKNISKGPVKSFGVSNYPAKSKDDEQDSEYPKKDDIKNKKELNNVKKKLPTGNNKTVSATRIPLSKNKFPLRTSMTKSGTNIHDHQEKAEKPEEEEFDLKQIKNKLPPIPLKKNFAVKSKFTVNNNNKSKTSVQSEKIVKANSKIEKKETKPPERKILPKPLKKINRDSDKSVSLCNISLGPISVTSVNAEHPEFRPEVLDQPETNVDHLELKIDLPTETVPEIIKEKPKFFTFAAEGNTIVPIKKKIK</sequence>
<feature type="compositionally biased region" description="Basic and acidic residues" evidence="6">
    <location>
        <begin position="451"/>
        <end position="475"/>
    </location>
</feature>
<proteinExistence type="inferred from homology"/>
<feature type="compositionally biased region" description="Basic and acidic residues" evidence="6">
    <location>
        <begin position="1384"/>
        <end position="1399"/>
    </location>
</feature>
<evidence type="ECO:0000256" key="3">
    <source>
        <dbReference type="ARBA" id="ARBA00023212"/>
    </source>
</evidence>
<feature type="compositionally biased region" description="Polar residues" evidence="6">
    <location>
        <begin position="1269"/>
        <end position="1288"/>
    </location>
</feature>
<feature type="region of interest" description="Disordered" evidence="6">
    <location>
        <begin position="1500"/>
        <end position="1519"/>
    </location>
</feature>
<comment type="subcellular location">
    <subcellularLocation>
        <location evidence="1">Cytoplasm</location>
        <location evidence="1">Cytoskeleton</location>
        <location evidence="1">Microtubule organizing center</location>
        <location evidence="1">Centrosome</location>
        <location evidence="1">Centriole</location>
    </subcellularLocation>
</comment>
<dbReference type="PANTHER" id="PTHR20544:SF0">
    <property type="entry name" value="NUCLEOPROTEIN TPR_MLP1 DOMAIN-CONTAINING PROTEIN"/>
    <property type="match status" value="1"/>
</dbReference>
<gene>
    <name evidence="7" type="ORF">PSYICH_LOCUS50</name>
</gene>
<dbReference type="OrthoDB" id="10254663at2759"/>
<feature type="region of interest" description="Disordered" evidence="6">
    <location>
        <begin position="1309"/>
        <end position="1451"/>
    </location>
</feature>
<feature type="coiled-coil region" evidence="5">
    <location>
        <begin position="1148"/>
        <end position="1178"/>
    </location>
</feature>
<evidence type="ECO:0000313" key="8">
    <source>
        <dbReference type="Proteomes" id="UP001153636"/>
    </source>
</evidence>
<evidence type="ECO:0000256" key="6">
    <source>
        <dbReference type="SAM" id="MobiDB-lite"/>
    </source>
</evidence>
<evidence type="ECO:0008006" key="9">
    <source>
        <dbReference type="Google" id="ProtNLM"/>
    </source>
</evidence>
<keyword evidence="8" id="KW-1185">Reference proteome</keyword>
<feature type="region of interest" description="Disordered" evidence="6">
    <location>
        <begin position="416"/>
        <end position="479"/>
    </location>
</feature>
<feature type="compositionally biased region" description="Low complexity" evidence="6">
    <location>
        <begin position="428"/>
        <end position="438"/>
    </location>
</feature>
<feature type="region of interest" description="Disordered" evidence="6">
    <location>
        <begin position="1269"/>
        <end position="1297"/>
    </location>
</feature>
<dbReference type="EMBL" id="OV651813">
    <property type="protein sequence ID" value="CAH1098754.1"/>
    <property type="molecule type" value="Genomic_DNA"/>
</dbReference>
<feature type="non-terminal residue" evidence="7">
    <location>
        <position position="1604"/>
    </location>
</feature>
<keyword evidence="2" id="KW-0963">Cytoplasm</keyword>
<dbReference type="GO" id="GO:0005814">
    <property type="term" value="C:centriole"/>
    <property type="evidence" value="ECO:0007669"/>
    <property type="project" value="UniProtKB-SubCell"/>
</dbReference>
<feature type="coiled-coil region" evidence="5">
    <location>
        <begin position="505"/>
        <end position="718"/>
    </location>
</feature>
<keyword evidence="5" id="KW-0175">Coiled coil</keyword>
<feature type="compositionally biased region" description="Basic and acidic residues" evidence="6">
    <location>
        <begin position="1327"/>
        <end position="1355"/>
    </location>
</feature>
<evidence type="ECO:0000313" key="7">
    <source>
        <dbReference type="EMBL" id="CAH1098754.1"/>
    </source>
</evidence>
<dbReference type="Proteomes" id="UP001153636">
    <property type="component" value="Chromosome 1"/>
</dbReference>